<dbReference type="OrthoDB" id="4111563at2759"/>
<evidence type="ECO:0000313" key="7">
    <source>
        <dbReference type="Proteomes" id="UP000053599"/>
    </source>
</evidence>
<accession>A0A0D1YSM1</accession>
<dbReference type="SMART" id="SM00822">
    <property type="entry name" value="PKS_KR"/>
    <property type="match status" value="1"/>
</dbReference>
<sequence length="311" mass="33560">MTTYNLDKQELKALKGKTILITGCSSGIGRATAELAHEHGANLILADWNEAQLTTFVESLHPHDNIVSRKTNVAKWSDVIQVFHLGWEKFGAIDAVVSNAGVNSGEVLLQHETDPETGLLRAPALDTLEINLTAHIYMCKCAAYYFAKRPERKGQIVLTASAAAFLDTPPLYLYSTAKAGVVGLMRSLRNDLVKANVTINAVAPWFTGISPGMSGLSDNVINMSTATPMVPKALSDLWGELPANTPAGIAVALLLPTIRPDVNGKTFFIAGNEIVELEDSLAKSQPQWIGEGLSKLIDEGQRRLLTADPFI</sequence>
<dbReference type="HOGENOM" id="CLU_010194_13_1_1"/>
<keyword evidence="3" id="KW-0560">Oxidoreductase</keyword>
<evidence type="ECO:0000313" key="6">
    <source>
        <dbReference type="EMBL" id="KIV84434.1"/>
    </source>
</evidence>
<dbReference type="Gene3D" id="3.40.50.720">
    <property type="entry name" value="NAD(P)-binding Rossmann-like Domain"/>
    <property type="match status" value="1"/>
</dbReference>
<dbReference type="SUPFAM" id="SSF51735">
    <property type="entry name" value="NAD(P)-binding Rossmann-fold domains"/>
    <property type="match status" value="1"/>
</dbReference>
<name>A0A0D1YSM1_9EURO</name>
<gene>
    <name evidence="6" type="ORF">PV11_00214</name>
</gene>
<dbReference type="AlphaFoldDB" id="A0A0D1YSM1"/>
<dbReference type="InterPro" id="IPR036291">
    <property type="entry name" value="NAD(P)-bd_dom_sf"/>
</dbReference>
<dbReference type="Pfam" id="PF00106">
    <property type="entry name" value="adh_short"/>
    <property type="match status" value="1"/>
</dbReference>
<protein>
    <recommendedName>
        <fullName evidence="5">Ketoreductase domain-containing protein</fullName>
    </recommendedName>
</protein>
<dbReference type="PROSITE" id="PS00061">
    <property type="entry name" value="ADH_SHORT"/>
    <property type="match status" value="1"/>
</dbReference>
<dbReference type="InterPro" id="IPR002347">
    <property type="entry name" value="SDR_fam"/>
</dbReference>
<dbReference type="Proteomes" id="UP000053599">
    <property type="component" value="Unassembled WGS sequence"/>
</dbReference>
<dbReference type="PANTHER" id="PTHR43180:SF11">
    <property type="entry name" value="NAD(P)-BINDING PROTEIN"/>
    <property type="match status" value="1"/>
</dbReference>
<dbReference type="InterPro" id="IPR057326">
    <property type="entry name" value="KR_dom"/>
</dbReference>
<dbReference type="InterPro" id="IPR020904">
    <property type="entry name" value="Sc_DH/Rdtase_CS"/>
</dbReference>
<dbReference type="PRINTS" id="PR00080">
    <property type="entry name" value="SDRFAMILY"/>
</dbReference>
<dbReference type="PRINTS" id="PR00081">
    <property type="entry name" value="GDHRDH"/>
</dbReference>
<dbReference type="PANTHER" id="PTHR43180">
    <property type="entry name" value="3-OXOACYL-(ACYL-CARRIER-PROTEIN) REDUCTASE (AFU_ORTHOLOGUE AFUA_6G11210)"/>
    <property type="match status" value="1"/>
</dbReference>
<feature type="domain" description="Ketoreductase" evidence="5">
    <location>
        <begin position="17"/>
        <end position="208"/>
    </location>
</feature>
<comment type="similarity">
    <text evidence="1 4">Belongs to the short-chain dehydrogenases/reductases (SDR) family.</text>
</comment>
<keyword evidence="2" id="KW-0521">NADP</keyword>
<reference evidence="6 7" key="1">
    <citation type="submission" date="2015-01" db="EMBL/GenBank/DDBJ databases">
        <title>The Genome Sequence of Exophiala sideris CBS121828.</title>
        <authorList>
            <consortium name="The Broad Institute Genomics Platform"/>
            <person name="Cuomo C."/>
            <person name="de Hoog S."/>
            <person name="Gorbushina A."/>
            <person name="Stielow B."/>
            <person name="Teixiera M."/>
            <person name="Abouelleil A."/>
            <person name="Chapman S.B."/>
            <person name="Priest M."/>
            <person name="Young S.K."/>
            <person name="Wortman J."/>
            <person name="Nusbaum C."/>
            <person name="Birren B."/>
        </authorList>
    </citation>
    <scope>NUCLEOTIDE SEQUENCE [LARGE SCALE GENOMIC DNA]</scope>
    <source>
        <strain evidence="6 7">CBS 121828</strain>
    </source>
</reference>
<proteinExistence type="inferred from homology"/>
<dbReference type="STRING" id="1016849.A0A0D1YSM1"/>
<evidence type="ECO:0000256" key="1">
    <source>
        <dbReference type="ARBA" id="ARBA00006484"/>
    </source>
</evidence>
<organism evidence="6 7">
    <name type="scientific">Exophiala sideris</name>
    <dbReference type="NCBI Taxonomy" id="1016849"/>
    <lineage>
        <taxon>Eukaryota</taxon>
        <taxon>Fungi</taxon>
        <taxon>Dikarya</taxon>
        <taxon>Ascomycota</taxon>
        <taxon>Pezizomycotina</taxon>
        <taxon>Eurotiomycetes</taxon>
        <taxon>Chaetothyriomycetidae</taxon>
        <taxon>Chaetothyriales</taxon>
        <taxon>Herpotrichiellaceae</taxon>
        <taxon>Exophiala</taxon>
    </lineage>
</organism>
<dbReference type="GO" id="GO:0016491">
    <property type="term" value="F:oxidoreductase activity"/>
    <property type="evidence" value="ECO:0007669"/>
    <property type="project" value="UniProtKB-KW"/>
</dbReference>
<dbReference type="EMBL" id="KN846951">
    <property type="protein sequence ID" value="KIV84434.1"/>
    <property type="molecule type" value="Genomic_DNA"/>
</dbReference>
<evidence type="ECO:0000256" key="3">
    <source>
        <dbReference type="ARBA" id="ARBA00023002"/>
    </source>
</evidence>
<evidence type="ECO:0000256" key="4">
    <source>
        <dbReference type="RuleBase" id="RU000363"/>
    </source>
</evidence>
<evidence type="ECO:0000256" key="2">
    <source>
        <dbReference type="ARBA" id="ARBA00022857"/>
    </source>
</evidence>
<evidence type="ECO:0000259" key="5">
    <source>
        <dbReference type="SMART" id="SM00822"/>
    </source>
</evidence>